<comment type="similarity">
    <text evidence="5">Belongs to the laat-1 family.</text>
</comment>
<dbReference type="AlphaFoldDB" id="A0A9W8G373"/>
<organism evidence="8 9">
    <name type="scientific">Coemansia spiralis</name>
    <dbReference type="NCBI Taxonomy" id="417178"/>
    <lineage>
        <taxon>Eukaryota</taxon>
        <taxon>Fungi</taxon>
        <taxon>Fungi incertae sedis</taxon>
        <taxon>Zoopagomycota</taxon>
        <taxon>Kickxellomycotina</taxon>
        <taxon>Kickxellomycetes</taxon>
        <taxon>Kickxellales</taxon>
        <taxon>Kickxellaceae</taxon>
        <taxon>Coemansia</taxon>
    </lineage>
</organism>
<proteinExistence type="inferred from homology"/>
<dbReference type="InterPro" id="IPR006603">
    <property type="entry name" value="PQ-loop_rpt"/>
</dbReference>
<dbReference type="FunFam" id="1.20.1280.290:FF:000009">
    <property type="entry name" value="PQ loop repeat family protein"/>
    <property type="match status" value="1"/>
</dbReference>
<evidence type="ECO:0000256" key="5">
    <source>
        <dbReference type="ARBA" id="ARBA00038039"/>
    </source>
</evidence>
<dbReference type="EMBL" id="JANBTW010000099">
    <property type="protein sequence ID" value="KAJ2671576.1"/>
    <property type="molecule type" value="Genomic_DNA"/>
</dbReference>
<feature type="transmembrane region" description="Helical" evidence="7">
    <location>
        <begin position="66"/>
        <end position="85"/>
    </location>
</feature>
<keyword evidence="3 7" id="KW-1133">Transmembrane helix</keyword>
<reference evidence="8" key="1">
    <citation type="submission" date="2022-07" db="EMBL/GenBank/DDBJ databases">
        <title>Phylogenomic reconstructions and comparative analyses of Kickxellomycotina fungi.</title>
        <authorList>
            <person name="Reynolds N.K."/>
            <person name="Stajich J.E."/>
            <person name="Barry K."/>
            <person name="Grigoriev I.V."/>
            <person name="Crous P."/>
            <person name="Smith M.E."/>
        </authorList>
    </citation>
    <scope>NUCLEOTIDE SEQUENCE</scope>
    <source>
        <strain evidence="8">NRRL 3115</strain>
    </source>
</reference>
<dbReference type="Proteomes" id="UP001151518">
    <property type="component" value="Unassembled WGS sequence"/>
</dbReference>
<gene>
    <name evidence="8" type="primary">RTC2_2</name>
    <name evidence="8" type="ORF">GGI25_005443</name>
</gene>
<evidence type="ECO:0000256" key="1">
    <source>
        <dbReference type="ARBA" id="ARBA00004141"/>
    </source>
</evidence>
<comment type="caution">
    <text evidence="8">The sequence shown here is derived from an EMBL/GenBank/DDBJ whole genome shotgun (WGS) entry which is preliminary data.</text>
</comment>
<comment type="catalytic activity">
    <reaction evidence="6">
        <text>L-histidine(out) + L-arginine(in) = L-histidine(in) + L-arginine(out)</text>
        <dbReference type="Rhea" id="RHEA:71063"/>
        <dbReference type="ChEBI" id="CHEBI:32682"/>
        <dbReference type="ChEBI" id="CHEBI:57595"/>
    </reaction>
</comment>
<accession>A0A9W8G373</accession>
<dbReference type="InterPro" id="IPR051415">
    <property type="entry name" value="LAAT-1"/>
</dbReference>
<dbReference type="GO" id="GO:0015174">
    <property type="term" value="F:basic amino acid transmembrane transporter activity"/>
    <property type="evidence" value="ECO:0007669"/>
    <property type="project" value="UniProtKB-ARBA"/>
</dbReference>
<evidence type="ECO:0000256" key="3">
    <source>
        <dbReference type="ARBA" id="ARBA00022989"/>
    </source>
</evidence>
<name>A0A9W8G373_9FUNG</name>
<comment type="subcellular location">
    <subcellularLocation>
        <location evidence="1">Membrane</location>
        <topology evidence="1">Multi-pass membrane protein</topology>
    </subcellularLocation>
</comment>
<evidence type="ECO:0000256" key="6">
    <source>
        <dbReference type="ARBA" id="ARBA00050768"/>
    </source>
</evidence>
<feature type="transmembrane region" description="Helical" evidence="7">
    <location>
        <begin position="12"/>
        <end position="30"/>
    </location>
</feature>
<dbReference type="PANTHER" id="PTHR16201:SF44">
    <property type="entry name" value="SEVEN TRANSMEMBRANE PROTEIN 1"/>
    <property type="match status" value="1"/>
</dbReference>
<feature type="transmembrane region" description="Helical" evidence="7">
    <location>
        <begin position="133"/>
        <end position="159"/>
    </location>
</feature>
<evidence type="ECO:0000256" key="4">
    <source>
        <dbReference type="ARBA" id="ARBA00023136"/>
    </source>
</evidence>
<dbReference type="SMART" id="SM00679">
    <property type="entry name" value="CTNS"/>
    <property type="match status" value="1"/>
</dbReference>
<dbReference type="PANTHER" id="PTHR16201">
    <property type="entry name" value="SEVEN TRANSMEMBRANE PROTEIN 1-RELATED"/>
    <property type="match status" value="1"/>
</dbReference>
<evidence type="ECO:0000313" key="9">
    <source>
        <dbReference type="Proteomes" id="UP001151518"/>
    </source>
</evidence>
<dbReference type="Gene3D" id="1.20.1280.290">
    <property type="match status" value="1"/>
</dbReference>
<dbReference type="OrthoDB" id="8048523at2759"/>
<evidence type="ECO:0000256" key="7">
    <source>
        <dbReference type="SAM" id="Phobius"/>
    </source>
</evidence>
<dbReference type="Pfam" id="PF04193">
    <property type="entry name" value="PQ-loop"/>
    <property type="match status" value="1"/>
</dbReference>
<evidence type="ECO:0000313" key="8">
    <source>
        <dbReference type="EMBL" id="KAJ2671576.1"/>
    </source>
</evidence>
<dbReference type="GO" id="GO:0098852">
    <property type="term" value="C:lytic vacuole membrane"/>
    <property type="evidence" value="ECO:0007669"/>
    <property type="project" value="UniProtKB-ARBA"/>
</dbReference>
<feature type="non-terminal residue" evidence="8">
    <location>
        <position position="195"/>
    </location>
</feature>
<protein>
    <submittedName>
        <fullName evidence="8">Vacuolar membrane transporter for cationic amino acids</fullName>
    </submittedName>
</protein>
<keyword evidence="2 7" id="KW-0812">Transmembrane</keyword>
<sequence>MVMPWNEVVSDVLGYFSIGCWLIVFAPQIYENYQRKSGDGVSLLFLYIWILGDIFGLIGAVQQSLIVTAIVLYTYYFLADAVLLAQIHYYSYLRKQAVQAEHEHAAEPLLSDIEANEEQIGSANPHQRLNTSIFLPIAVVFVLANAAGIIKANIASIAATSLDSQLLSKTKAEPKRPELVPQILGYTSAILFLGA</sequence>
<feature type="transmembrane region" description="Helical" evidence="7">
    <location>
        <begin position="42"/>
        <end position="60"/>
    </location>
</feature>
<evidence type="ECO:0000256" key="2">
    <source>
        <dbReference type="ARBA" id="ARBA00022692"/>
    </source>
</evidence>
<dbReference type="GO" id="GO:0034486">
    <property type="term" value="P:vacuolar transmembrane transport"/>
    <property type="evidence" value="ECO:0007669"/>
    <property type="project" value="UniProtKB-ARBA"/>
</dbReference>
<keyword evidence="4 7" id="KW-0472">Membrane</keyword>